<evidence type="ECO:0008006" key="2">
    <source>
        <dbReference type="Google" id="ProtNLM"/>
    </source>
</evidence>
<sequence length="121" mass="12986">MTQVLGIVDIIWRGRNLQVAKGASIRPGGLKNNPVTYGRKVGRAQEFQGSEVKATIHFERGQRWGNTWDSGEGELQVVCDTGQTFVMYDAFLSGDIPNITGGEGGSIELTWSAGSAEEVGA</sequence>
<evidence type="ECO:0000313" key="1">
    <source>
        <dbReference type="EMBL" id="HEB42922.1"/>
    </source>
</evidence>
<accession>A0A7C1SV85</accession>
<dbReference type="InterPro" id="IPR019596">
    <property type="entry name" value="Phage_Mu_GpM_tail_tub"/>
</dbReference>
<organism evidence="1">
    <name type="scientific">Agrobacterium albertimagni</name>
    <dbReference type="NCBI Taxonomy" id="147266"/>
    <lineage>
        <taxon>Bacteria</taxon>
        <taxon>Pseudomonadati</taxon>
        <taxon>Pseudomonadota</taxon>
        <taxon>Alphaproteobacteria</taxon>
        <taxon>Hyphomicrobiales</taxon>
        <taxon>Rhizobiaceae</taxon>
        <taxon>Rhizobium/Agrobacterium group</taxon>
        <taxon>Agrobacterium</taxon>
    </lineage>
</organism>
<reference evidence="1" key="1">
    <citation type="journal article" date="2020" name="mSystems">
        <title>Genome- and Community-Level Interaction Insights into Carbon Utilization and Element Cycling Functions of Hydrothermarchaeota in Hydrothermal Sediment.</title>
        <authorList>
            <person name="Zhou Z."/>
            <person name="Liu Y."/>
            <person name="Xu W."/>
            <person name="Pan J."/>
            <person name="Luo Z.H."/>
            <person name="Li M."/>
        </authorList>
    </citation>
    <scope>NUCLEOTIDE SEQUENCE [LARGE SCALE GENOMIC DNA]</scope>
    <source>
        <strain evidence="1">SpSt-243</strain>
    </source>
</reference>
<proteinExistence type="predicted"/>
<dbReference type="AlphaFoldDB" id="A0A7C1SV85"/>
<gene>
    <name evidence="1" type="ORF">ENP70_04290</name>
</gene>
<name>A0A7C1SV85_9HYPH</name>
<protein>
    <recommendedName>
        <fullName evidence="2">Phage tail protein</fullName>
    </recommendedName>
</protein>
<dbReference type="Pfam" id="PF10618">
    <property type="entry name" value="Tail_tube"/>
    <property type="match status" value="1"/>
</dbReference>
<comment type="caution">
    <text evidence="1">The sequence shown here is derived from an EMBL/GenBank/DDBJ whole genome shotgun (WGS) entry which is preliminary data.</text>
</comment>
<dbReference type="EMBL" id="DSKI01000231">
    <property type="protein sequence ID" value="HEB42922.1"/>
    <property type="molecule type" value="Genomic_DNA"/>
</dbReference>